<proteinExistence type="predicted"/>
<dbReference type="AlphaFoldDB" id="H6QBM7"/>
<dbReference type="EMBL" id="CP003316">
    <property type="protein sequence ID" value="AFA40378.1"/>
    <property type="molecule type" value="Genomic_DNA"/>
</dbReference>
<sequence length="49" mass="5482">MLEVVERPPTSPSLRGYISAVSLKTFVKDWQALKYLNRDILGNATGKAF</sequence>
<name>H6QBM7_PYROT</name>
<dbReference type="KEGG" id="pog:Pogu_2351"/>
<accession>H6QBM7</accession>
<gene>
    <name evidence="1" type="ordered locus">Pogu_2351</name>
</gene>
<dbReference type="HOGENOM" id="CLU_3131008_0_0_2"/>
<organism evidence="1 2">
    <name type="scientific">Pyrobaculum oguniense (strain DSM 13380 / JCM 10595 / TE7)</name>
    <dbReference type="NCBI Taxonomy" id="698757"/>
    <lineage>
        <taxon>Archaea</taxon>
        <taxon>Thermoproteota</taxon>
        <taxon>Thermoprotei</taxon>
        <taxon>Thermoproteales</taxon>
        <taxon>Thermoproteaceae</taxon>
        <taxon>Pyrobaculum</taxon>
    </lineage>
</organism>
<evidence type="ECO:0000313" key="2">
    <source>
        <dbReference type="Proteomes" id="UP000009062"/>
    </source>
</evidence>
<dbReference type="Proteomes" id="UP000009062">
    <property type="component" value="Chromosome"/>
</dbReference>
<dbReference type="eggNOG" id="arCOG03712">
    <property type="taxonomic scope" value="Archaea"/>
</dbReference>
<evidence type="ECO:0000313" key="1">
    <source>
        <dbReference type="EMBL" id="AFA40378.1"/>
    </source>
</evidence>
<keyword evidence="2" id="KW-1185">Reference proteome</keyword>
<protein>
    <submittedName>
        <fullName evidence="1">Uncharacterized protein</fullName>
    </submittedName>
</protein>
<reference evidence="1 2" key="1">
    <citation type="journal article" date="2012" name="Stand. Genomic Sci.">
        <title>Complete genome sequence of Pyrobaculum oguniense.</title>
        <authorList>
            <person name="Bernick D.L."/>
            <person name="Karplus K."/>
            <person name="Lui L.M."/>
            <person name="Coker J.K."/>
            <person name="Murphy J.N."/>
            <person name="Chan P.P."/>
            <person name="Cozen A.E."/>
            <person name="Lowe T.M."/>
        </authorList>
    </citation>
    <scope>NUCLEOTIDE SEQUENCE [LARGE SCALE GENOMIC DNA]</scope>
    <source>
        <strain evidence="1 2">TE7</strain>
    </source>
</reference>